<dbReference type="PROSITE" id="PS50292">
    <property type="entry name" value="PEROXIDASE_3"/>
    <property type="match status" value="1"/>
</dbReference>
<dbReference type="InterPro" id="IPR019791">
    <property type="entry name" value="Haem_peroxidase_animal"/>
</dbReference>
<dbReference type="InterPro" id="IPR013783">
    <property type="entry name" value="Ig-like_fold"/>
</dbReference>
<evidence type="ECO:0000256" key="7">
    <source>
        <dbReference type="ARBA" id="ARBA00023180"/>
    </source>
</evidence>
<dbReference type="GO" id="GO:0004601">
    <property type="term" value="F:peroxidase activity"/>
    <property type="evidence" value="ECO:0007669"/>
    <property type="project" value="UniProtKB-KW"/>
</dbReference>
<dbReference type="GO" id="GO:0005975">
    <property type="term" value="P:carbohydrate metabolic process"/>
    <property type="evidence" value="ECO:0007669"/>
    <property type="project" value="UniProtKB-ARBA"/>
</dbReference>
<evidence type="ECO:0000256" key="5">
    <source>
        <dbReference type="ARBA" id="ARBA00022525"/>
    </source>
</evidence>
<evidence type="ECO:0000256" key="6">
    <source>
        <dbReference type="ARBA" id="ARBA00023069"/>
    </source>
</evidence>
<dbReference type="InterPro" id="IPR017868">
    <property type="entry name" value="Filamin/ABP280_repeat-like"/>
</dbReference>
<gene>
    <name evidence="12" type="ORF">N866_04240</name>
</gene>
<accession>A0A021VP81</accession>
<dbReference type="GO" id="GO:0020037">
    <property type="term" value="F:heme binding"/>
    <property type="evidence" value="ECO:0007669"/>
    <property type="project" value="InterPro"/>
</dbReference>
<dbReference type="NCBIfam" id="NF012200">
    <property type="entry name" value="choice_anch_D"/>
    <property type="match status" value="2"/>
</dbReference>
<dbReference type="SUPFAM" id="SSF48113">
    <property type="entry name" value="Heme-dependent peroxidases"/>
    <property type="match status" value="1"/>
</dbReference>
<dbReference type="CDD" id="cd09821">
    <property type="entry name" value="An_peroxidase_bacterial_2"/>
    <property type="match status" value="1"/>
</dbReference>
<dbReference type="Pfam" id="PF22544">
    <property type="entry name" value="HYDIN_VesB_CFA65-like_Ig"/>
    <property type="match status" value="1"/>
</dbReference>
<dbReference type="EMBL" id="AXCW01000148">
    <property type="protein sequence ID" value="EYR62923.1"/>
    <property type="molecule type" value="Genomic_DNA"/>
</dbReference>
<dbReference type="InterPro" id="IPR018511">
    <property type="entry name" value="Hemolysin-typ_Ca-bd_CS"/>
</dbReference>
<dbReference type="InterPro" id="IPR031549">
    <property type="entry name" value="ASH"/>
</dbReference>
<keyword evidence="8" id="KW-0966">Cell projection</keyword>
<feature type="domain" description="Abnormal spindle-like microcephaly-associated protein ASH" evidence="10">
    <location>
        <begin position="1454"/>
        <end position="1543"/>
    </location>
</feature>
<dbReference type="GO" id="GO:0005737">
    <property type="term" value="C:cytoplasm"/>
    <property type="evidence" value="ECO:0007669"/>
    <property type="project" value="UniProtKB-SubCell"/>
</dbReference>
<dbReference type="PANTHER" id="PTHR11475">
    <property type="entry name" value="OXIDASE/PEROXIDASE"/>
    <property type="match status" value="1"/>
</dbReference>
<dbReference type="Gene3D" id="2.60.40.2700">
    <property type="match status" value="1"/>
</dbReference>
<dbReference type="GO" id="GO:0005576">
    <property type="term" value="C:extracellular region"/>
    <property type="evidence" value="ECO:0007669"/>
    <property type="project" value="UniProtKB-SubCell"/>
</dbReference>
<feature type="region of interest" description="Disordered" evidence="9">
    <location>
        <begin position="1384"/>
        <end position="1403"/>
    </location>
</feature>
<dbReference type="Gene3D" id="1.10.640.10">
    <property type="entry name" value="Haem peroxidase domain superfamily, animal type"/>
    <property type="match status" value="1"/>
</dbReference>
<sequence length="1659" mass="173099">MRRAGRELATAPLAPRPRRPKRLLAAVLSAGLATAGMVVAPTTAAAVVTDPSPSFEILPSDLEFILAQIKISESHAAGNPLLCASPTDTSGTCVPHPQLPWGLRTVDGSFNNLLPGQSRFGSADQPMTRLLDIDLRPGVGEAPPAGAPTTPGTTAVCTGEFATPTCYRQTSGFVYDSHPRVTSNLIVDQTTGNPAAVAVAGKVEGSTTAPDGRLFIPNEAPDEGLSAPYNTWMTFFGQFFDHGLDLVSKGGSGSVVVPLQHDDPLYDAGVDGIAGTPDDGRLNFLTLTRATNKPGPDGVLGTADDVRDHTNRTTPFVDQNQTYTSHPSHQAFLREYAMVDGRPVATGQLLDSPEGGLATWADIKAQAATKLGIALSDYDVVNVPLLRTDPYGNLVPGANGLPQIATPTGFVDASLVSPVAPASAGALRANHAFLDDIAHAASPFSSRGDRLLRGTRQQLLDREPVFDGDLLDAHFMTGDGRGNENIGLTAVHHVFHAEHNRVADDIARILDENPALKARYETEGANRWAYGVRLFHAARYVTEMEYQHLVFEEFGRTIAPFIDTVPNNESGYHTDLNAAITAEFAHVVYRFGHSMLTETVHRVGAEELSLLDAFLNPRAFRCPVLPQDVDGVCAVPLMTPEEAAGSVVTGMVAHPGSGIDEFVTETLRNELLGLPLDLAAINLMRGRDAGVPSLQAARTRFFDVTGDPDLEPYAHWKAFGTALRNPESLVNFIAAYGTHPTILTDAGPDGQLADDPGTEADETADNGRPTVASRRAAAQALVAADDAFLTAPAAQSGLNSVDFWMGGLAERNVPFAGFLGTTFNHVFETQLESLQNGDRFYYLSRNIGLNLFHQLEANSFSSIIMRTTDAELLPAEIFATPDHTFDLANPQPDWAGQGMTFDGTEWRYVGDAHVNIHGTPGNDRFRGGIGDDSLWGHGGDDLITGGAGANAVVGGAGSDILHGLGGDDNLKGGRGDDALNGGSGEDLLLGGSGRDFVVNPLDLSSTFAGTGDDLVLGGPAHDQIAGNEGDDWLEGGGGADLVQGDNANGFQNDPNGGHDVLLGGPGNDDLDTEGGDDTIVASAGTDRHEGMLGFDWVTHKGDPSAADADMDNTVFQPPTSENFRDRYDLVEGLSGWNLNDVLRGKGRQDEGLGTGEGHELTQAHLDRVAGLRDLLGGGANPAYAAPFMTAGTSNDIILGGTGSDLVEGRAGDDFIDGSASLNAQLRVGAQRFDTLDQLRTAVFAGTIRPGDITVVREILTATDVGAINTAVYSGNRADYDLTEITPGTWRVFHARPGGRPDPDRLRLSDGTDVLRNIQRLAFADQTVPVADAPNNLPAGTVTLAVLPPREGVQLTVTDDVTDADGISATTRRYTWQVEEAGEWSAATGEATTSPGGVTNDRYVPTAADAGKRLRVVYTYTDTRSPVGTLEQVTSQATDPVVAADPVPVPVASVSPGALAFGSVVVGSAPVAQQVTVANTGTGPLLVSAVGLTGADATQFRFTTACDSVAPGGSCTVDVTFTPTTAGARSASLTVTHDAAGAPSTVALTGTGVAPTAPAVSVAASLDLGTARVGQTRSANLRVTNTGNAPLVIGALTVDPMAAPFTAARGTCPASLAPGRSCNLAVSFRPTSAGVHTAGLVISSNAPGVPARVTLRGTGR</sequence>
<feature type="region of interest" description="Disordered" evidence="9">
    <location>
        <begin position="745"/>
        <end position="768"/>
    </location>
</feature>
<dbReference type="SUPFAM" id="SSF51120">
    <property type="entry name" value="beta-Roll"/>
    <property type="match status" value="2"/>
</dbReference>
<evidence type="ECO:0000259" key="11">
    <source>
        <dbReference type="Pfam" id="PF22544"/>
    </source>
</evidence>
<dbReference type="InterPro" id="IPR001343">
    <property type="entry name" value="Hemolysn_Ca-bd"/>
</dbReference>
<keyword evidence="4" id="KW-0963">Cytoplasm</keyword>
<comment type="caution">
    <text evidence="12">The sequence shown here is derived from an EMBL/GenBank/DDBJ whole genome shotgun (WGS) entry which is preliminary data.</text>
</comment>
<evidence type="ECO:0000256" key="1">
    <source>
        <dbReference type="ARBA" id="ARBA00004138"/>
    </source>
</evidence>
<feature type="domain" description="HYDIN/VesB/CFA65-like Ig-like" evidence="11">
    <location>
        <begin position="1560"/>
        <end position="1656"/>
    </location>
</feature>
<evidence type="ECO:0000313" key="12">
    <source>
        <dbReference type="EMBL" id="EYR62923.1"/>
    </source>
</evidence>
<name>A0A021VP81_9CELL</name>
<keyword evidence="7" id="KW-0325">Glycoprotein</keyword>
<dbReference type="Gene3D" id="2.60.40.10">
    <property type="entry name" value="Immunoglobulins"/>
    <property type="match status" value="2"/>
</dbReference>
<dbReference type="Pfam" id="PF03098">
    <property type="entry name" value="An_peroxidase"/>
    <property type="match status" value="2"/>
</dbReference>
<keyword evidence="12" id="KW-0575">Peroxidase</keyword>
<dbReference type="Gene3D" id="2.150.10.10">
    <property type="entry name" value="Serralysin-like metalloprotease, C-terminal"/>
    <property type="match status" value="2"/>
</dbReference>
<dbReference type="RefSeq" id="WP_052023013.1">
    <property type="nucleotide sequence ID" value="NZ_AXCW01000148.1"/>
</dbReference>
<dbReference type="InterPro" id="IPR037120">
    <property type="entry name" value="Haem_peroxidase_sf_animal"/>
</dbReference>
<evidence type="ECO:0000256" key="3">
    <source>
        <dbReference type="ARBA" id="ARBA00004613"/>
    </source>
</evidence>
<dbReference type="InterPro" id="IPR010255">
    <property type="entry name" value="Haem_peroxidase_sf"/>
</dbReference>
<dbReference type="GO" id="GO:0006979">
    <property type="term" value="P:response to oxidative stress"/>
    <property type="evidence" value="ECO:0007669"/>
    <property type="project" value="InterPro"/>
</dbReference>
<keyword evidence="13" id="KW-1185">Reference proteome</keyword>
<keyword evidence="6" id="KW-0969">Cilium</keyword>
<dbReference type="PROSITE" id="PS00330">
    <property type="entry name" value="HEMOLYSIN_CALCIUM"/>
    <property type="match status" value="3"/>
</dbReference>
<reference evidence="12 13" key="1">
    <citation type="submission" date="2014-01" db="EMBL/GenBank/DDBJ databases">
        <title>Actinotalea ferrariae CF5-4.</title>
        <authorList>
            <person name="Chen F."/>
            <person name="Li Y."/>
            <person name="Wang G."/>
        </authorList>
    </citation>
    <scope>NUCLEOTIDE SEQUENCE [LARGE SCALE GENOMIC DNA]</scope>
    <source>
        <strain evidence="12 13">CF5-4</strain>
    </source>
</reference>
<dbReference type="PRINTS" id="PR00313">
    <property type="entry name" value="CABNDNGRPT"/>
</dbReference>
<keyword evidence="12" id="KW-0560">Oxidoreductase</keyword>
<evidence type="ECO:0000256" key="4">
    <source>
        <dbReference type="ARBA" id="ARBA00022490"/>
    </source>
</evidence>
<evidence type="ECO:0000259" key="10">
    <source>
        <dbReference type="Pfam" id="PF15780"/>
    </source>
</evidence>
<dbReference type="Pfam" id="PF15780">
    <property type="entry name" value="ASH"/>
    <property type="match status" value="1"/>
</dbReference>
<evidence type="ECO:0000256" key="9">
    <source>
        <dbReference type="SAM" id="MobiDB-lite"/>
    </source>
</evidence>
<evidence type="ECO:0000256" key="2">
    <source>
        <dbReference type="ARBA" id="ARBA00004496"/>
    </source>
</evidence>
<dbReference type="PANTHER" id="PTHR11475:SF4">
    <property type="entry name" value="CHORION PEROXIDASE"/>
    <property type="match status" value="1"/>
</dbReference>
<dbReference type="Proteomes" id="UP000019753">
    <property type="component" value="Unassembled WGS sequence"/>
</dbReference>
<dbReference type="Pfam" id="PF00353">
    <property type="entry name" value="HemolysinCabind"/>
    <property type="match status" value="5"/>
</dbReference>
<dbReference type="GO" id="GO:0005509">
    <property type="term" value="F:calcium ion binding"/>
    <property type="evidence" value="ECO:0007669"/>
    <property type="project" value="InterPro"/>
</dbReference>
<protein>
    <submittedName>
        <fullName evidence="12">Heme peroxidase</fullName>
    </submittedName>
</protein>
<dbReference type="InterPro" id="IPR011049">
    <property type="entry name" value="Serralysin-like_metalloprot_C"/>
</dbReference>
<organism evidence="12 13">
    <name type="scientific">Actinotalea ferrariae CF5-4</name>
    <dbReference type="NCBI Taxonomy" id="948458"/>
    <lineage>
        <taxon>Bacteria</taxon>
        <taxon>Bacillati</taxon>
        <taxon>Actinomycetota</taxon>
        <taxon>Actinomycetes</taxon>
        <taxon>Micrococcales</taxon>
        <taxon>Cellulomonadaceae</taxon>
        <taxon>Actinotalea</taxon>
    </lineage>
</organism>
<keyword evidence="5" id="KW-0964">Secreted</keyword>
<dbReference type="PROSITE" id="PS50194">
    <property type="entry name" value="FILAMIN_REPEAT"/>
    <property type="match status" value="1"/>
</dbReference>
<feature type="region of interest" description="Disordered" evidence="9">
    <location>
        <begin position="1046"/>
        <end position="1073"/>
    </location>
</feature>
<dbReference type="InterPro" id="IPR053879">
    <property type="entry name" value="HYDIN_VesB_CFA65-like_Ig"/>
</dbReference>
<evidence type="ECO:0000313" key="13">
    <source>
        <dbReference type="Proteomes" id="UP000019753"/>
    </source>
</evidence>
<dbReference type="OrthoDB" id="105077at2"/>
<comment type="subcellular location">
    <subcellularLocation>
        <location evidence="1">Cell projection</location>
        <location evidence="1">Cilium</location>
    </subcellularLocation>
    <subcellularLocation>
        <location evidence="2">Cytoplasm</location>
    </subcellularLocation>
    <subcellularLocation>
        <location evidence="3">Secreted</location>
    </subcellularLocation>
</comment>
<proteinExistence type="predicted"/>
<evidence type="ECO:0000256" key="8">
    <source>
        <dbReference type="ARBA" id="ARBA00023273"/>
    </source>
</evidence>